<dbReference type="EMBL" id="CANTFK010000173">
    <property type="protein sequence ID" value="CAI5707859.1"/>
    <property type="molecule type" value="Genomic_DNA"/>
</dbReference>
<feature type="transmembrane region" description="Helical" evidence="9">
    <location>
        <begin position="428"/>
        <end position="448"/>
    </location>
</feature>
<keyword evidence="6" id="KW-0067">ATP-binding</keyword>
<evidence type="ECO:0000256" key="4">
    <source>
        <dbReference type="ARBA" id="ARBA00022692"/>
    </source>
</evidence>
<evidence type="ECO:0000313" key="11">
    <source>
        <dbReference type="EMBL" id="CAH0493344.1"/>
    </source>
</evidence>
<dbReference type="InterPro" id="IPR027417">
    <property type="entry name" value="P-loop_NTPase"/>
</dbReference>
<feature type="domain" description="ABC transporter" evidence="10">
    <location>
        <begin position="61"/>
        <end position="311"/>
    </location>
</feature>
<evidence type="ECO:0000256" key="1">
    <source>
        <dbReference type="ARBA" id="ARBA00004141"/>
    </source>
</evidence>
<keyword evidence="4 9" id="KW-0812">Transmembrane</keyword>
<dbReference type="InterPro" id="IPR052215">
    <property type="entry name" value="Plant_ABCG"/>
</dbReference>
<organism evidence="12 14">
    <name type="scientific">Peronospora farinosa</name>
    <dbReference type="NCBI Taxonomy" id="134698"/>
    <lineage>
        <taxon>Eukaryota</taxon>
        <taxon>Sar</taxon>
        <taxon>Stramenopiles</taxon>
        <taxon>Oomycota</taxon>
        <taxon>Peronosporomycetes</taxon>
        <taxon>Peronosporales</taxon>
        <taxon>Peronosporaceae</taxon>
        <taxon>Peronospora</taxon>
    </lineage>
</organism>
<protein>
    <recommendedName>
        <fullName evidence="10">ABC transporter domain-containing protein</fullName>
    </recommendedName>
</protein>
<dbReference type="SUPFAM" id="SSF52540">
    <property type="entry name" value="P-loop containing nucleoside triphosphate hydrolases"/>
    <property type="match status" value="1"/>
</dbReference>
<gene>
    <name evidence="11" type="ORF">PFR001_LOCUS8490</name>
    <name evidence="12" type="ORF">PFR002_LOCUS1664</name>
</gene>
<name>A0AAV0STE2_9STRA</name>
<evidence type="ECO:0000259" key="10">
    <source>
        <dbReference type="PROSITE" id="PS50893"/>
    </source>
</evidence>
<accession>A0AAV0STE2</accession>
<reference evidence="11 13" key="1">
    <citation type="submission" date="2021-11" db="EMBL/GenBank/DDBJ databases">
        <authorList>
            <person name="Islam A."/>
            <person name="Islam S."/>
            <person name="Flora M.S."/>
            <person name="Rahman M."/>
            <person name="Ziaur R.M."/>
            <person name="Epstein J.H."/>
            <person name="Hassan M."/>
            <person name="Klassen M."/>
            <person name="Woodard K."/>
            <person name="Webb A."/>
            <person name="Webby R.J."/>
            <person name="El Zowalaty M.E."/>
        </authorList>
    </citation>
    <scope>NUCLEOTIDE SEQUENCE [LARGE SCALE GENOMIC DNA]</scope>
    <source>
        <strain evidence="11">Pf1</strain>
    </source>
</reference>
<proteinExistence type="inferred from homology"/>
<reference evidence="12" key="2">
    <citation type="submission" date="2022-12" db="EMBL/GenBank/DDBJ databases">
        <authorList>
            <person name="Webb A."/>
        </authorList>
    </citation>
    <scope>NUCLEOTIDE SEQUENCE</scope>
    <source>
        <strain evidence="12">Pf2</strain>
    </source>
</reference>
<evidence type="ECO:0000313" key="13">
    <source>
        <dbReference type="Proteomes" id="UP001157938"/>
    </source>
</evidence>
<evidence type="ECO:0000256" key="9">
    <source>
        <dbReference type="SAM" id="Phobius"/>
    </source>
</evidence>
<keyword evidence="7 9" id="KW-1133">Transmembrane helix</keyword>
<sequence length="632" mass="70286">MLPELSPPMLEMSIRESNYTLESGRNTQNDISDYSGDAGNDNLDCRNITAKYEEFINPCVLSWDDLSYAVPGGKRTDKNPHGKKIILDRVSGRCAPGELTAIMGPSGSGKTTLVDLLADRTSSGEVTGTIELNGTGRVTKTFRAVTSYVAQDDTLLGSFTVTETMEMAARLSLPNSVVMTDIHTRVKNVMDAMGLGPCRNTLVGDIFRKGLSGGQKRRLSIAIELLSNPSILILDEPTSGLDSSSAQNVMKFIAKVCAEGKTVVCTIHQPSSFVYAMFTNVVVLSAGRTLYCGPRRQIIQHFASIGHDCPRYMNPAEYFISLVNTDFEDQVDVTKLADAYAHSNVKTNLIDRLAADRALLQHLPDIELRPSSPMRQFSVLMYRNTLNNIRNPGIYWIRLFMYFCLSFMVGTMYLSTNDELSEEDLVPLLFYIQAFLVFMSVAVLPFFIEQRAVFARERANSSLSVMSYVCANFLATLPGIFLIAAMSTALVVLLAGLNAIEYFLLNLFLSLVVSESMMHVIGAAVPHYIIGIALGAGVFGMFMLCEGFMVPRDSIPTYWIWGYYLAFHTYSFESFVFKQFENETSIEAKAILTKYGMENVDVSRDMLLLVVYIVAFQAIFALILWKFHTGRR</sequence>
<evidence type="ECO:0000256" key="6">
    <source>
        <dbReference type="ARBA" id="ARBA00022840"/>
    </source>
</evidence>
<feature type="transmembrane region" description="Helical" evidence="9">
    <location>
        <begin position="469"/>
        <end position="496"/>
    </location>
</feature>
<dbReference type="GO" id="GO:0005524">
    <property type="term" value="F:ATP binding"/>
    <property type="evidence" value="ECO:0007669"/>
    <property type="project" value="UniProtKB-KW"/>
</dbReference>
<evidence type="ECO:0000256" key="2">
    <source>
        <dbReference type="ARBA" id="ARBA00005814"/>
    </source>
</evidence>
<feature type="transmembrane region" description="Helical" evidence="9">
    <location>
        <begin position="395"/>
        <end position="416"/>
    </location>
</feature>
<keyword evidence="8 9" id="KW-0472">Membrane</keyword>
<dbReference type="PANTHER" id="PTHR48042:SF11">
    <property type="entry name" value="ABC TRANSPORTER G FAMILY MEMBER 11"/>
    <property type="match status" value="1"/>
</dbReference>
<dbReference type="InterPro" id="IPR003439">
    <property type="entry name" value="ABC_transporter-like_ATP-bd"/>
</dbReference>
<dbReference type="InterPro" id="IPR017871">
    <property type="entry name" value="ABC_transporter-like_CS"/>
</dbReference>
<evidence type="ECO:0000256" key="5">
    <source>
        <dbReference type="ARBA" id="ARBA00022741"/>
    </source>
</evidence>
<dbReference type="InterPro" id="IPR013525">
    <property type="entry name" value="ABC2_TM"/>
</dbReference>
<feature type="transmembrane region" description="Helical" evidence="9">
    <location>
        <begin position="606"/>
        <end position="625"/>
    </location>
</feature>
<comment type="similarity">
    <text evidence="2">Belongs to the ABC transporter superfamily. ABCG family. Eye pigment precursor importer (TC 3.A.1.204) subfamily.</text>
</comment>
<evidence type="ECO:0000313" key="14">
    <source>
        <dbReference type="Proteomes" id="UP001159659"/>
    </source>
</evidence>
<dbReference type="Pfam" id="PF00005">
    <property type="entry name" value="ABC_tran"/>
    <property type="match status" value="1"/>
</dbReference>
<feature type="transmembrane region" description="Helical" evidence="9">
    <location>
        <begin position="528"/>
        <end position="549"/>
    </location>
</feature>
<dbReference type="InterPro" id="IPR003593">
    <property type="entry name" value="AAA+_ATPase"/>
</dbReference>
<dbReference type="Pfam" id="PF01061">
    <property type="entry name" value="ABC2_membrane"/>
    <property type="match status" value="1"/>
</dbReference>
<dbReference type="Proteomes" id="UP001157938">
    <property type="component" value="Unassembled WGS sequence"/>
</dbReference>
<dbReference type="AlphaFoldDB" id="A0AAV0STE2"/>
<comment type="caution">
    <text evidence="12">The sequence shown here is derived from an EMBL/GenBank/DDBJ whole genome shotgun (WGS) entry which is preliminary data.</text>
</comment>
<dbReference type="InterPro" id="IPR043926">
    <property type="entry name" value="ABCG_dom"/>
</dbReference>
<dbReference type="CDD" id="cd03213">
    <property type="entry name" value="ABCG_EPDR"/>
    <property type="match status" value="1"/>
</dbReference>
<dbReference type="Gene3D" id="3.40.50.300">
    <property type="entry name" value="P-loop containing nucleotide triphosphate hydrolases"/>
    <property type="match status" value="1"/>
</dbReference>
<dbReference type="GO" id="GO:0016020">
    <property type="term" value="C:membrane"/>
    <property type="evidence" value="ECO:0007669"/>
    <property type="project" value="UniProtKB-SubCell"/>
</dbReference>
<dbReference type="EMBL" id="CAKLBC010001717">
    <property type="protein sequence ID" value="CAH0493344.1"/>
    <property type="molecule type" value="Genomic_DNA"/>
</dbReference>
<evidence type="ECO:0000313" key="12">
    <source>
        <dbReference type="EMBL" id="CAI5707859.1"/>
    </source>
</evidence>
<dbReference type="PANTHER" id="PTHR48042">
    <property type="entry name" value="ABC TRANSPORTER G FAMILY MEMBER 11"/>
    <property type="match status" value="1"/>
</dbReference>
<keyword evidence="13" id="KW-1185">Reference proteome</keyword>
<dbReference type="PROSITE" id="PS50893">
    <property type="entry name" value="ABC_TRANSPORTER_2"/>
    <property type="match status" value="1"/>
</dbReference>
<evidence type="ECO:0000256" key="8">
    <source>
        <dbReference type="ARBA" id="ARBA00023136"/>
    </source>
</evidence>
<evidence type="ECO:0000256" key="3">
    <source>
        <dbReference type="ARBA" id="ARBA00022448"/>
    </source>
</evidence>
<dbReference type="Proteomes" id="UP001159659">
    <property type="component" value="Unassembled WGS sequence"/>
</dbReference>
<dbReference type="Pfam" id="PF19055">
    <property type="entry name" value="ABC2_membrane_7"/>
    <property type="match status" value="1"/>
</dbReference>
<keyword evidence="5" id="KW-0547">Nucleotide-binding</keyword>
<dbReference type="FunFam" id="3.40.50.300:FF:001305">
    <property type="entry name" value="ABCG transporter ABC superfamily"/>
    <property type="match status" value="1"/>
</dbReference>
<dbReference type="GO" id="GO:0016887">
    <property type="term" value="F:ATP hydrolysis activity"/>
    <property type="evidence" value="ECO:0007669"/>
    <property type="project" value="InterPro"/>
</dbReference>
<evidence type="ECO:0000256" key="7">
    <source>
        <dbReference type="ARBA" id="ARBA00022989"/>
    </source>
</evidence>
<comment type="subcellular location">
    <subcellularLocation>
        <location evidence="1">Membrane</location>
        <topology evidence="1">Multi-pass membrane protein</topology>
    </subcellularLocation>
</comment>
<feature type="transmembrane region" description="Helical" evidence="9">
    <location>
        <begin position="273"/>
        <end position="291"/>
    </location>
</feature>
<keyword evidence="3" id="KW-0813">Transport</keyword>
<dbReference type="GO" id="GO:0140359">
    <property type="term" value="F:ABC-type transporter activity"/>
    <property type="evidence" value="ECO:0007669"/>
    <property type="project" value="InterPro"/>
</dbReference>
<dbReference type="SMART" id="SM00382">
    <property type="entry name" value="AAA"/>
    <property type="match status" value="1"/>
</dbReference>
<dbReference type="PROSITE" id="PS00211">
    <property type="entry name" value="ABC_TRANSPORTER_1"/>
    <property type="match status" value="1"/>
</dbReference>